<comment type="caution">
    <text evidence="2">The sequence shown here is derived from an EMBL/GenBank/DDBJ whole genome shotgun (WGS) entry which is preliminary data.</text>
</comment>
<feature type="signal peptide" evidence="1">
    <location>
        <begin position="1"/>
        <end position="29"/>
    </location>
</feature>
<dbReference type="Proteomes" id="UP001500279">
    <property type="component" value="Unassembled WGS sequence"/>
</dbReference>
<gene>
    <name evidence="2" type="ORF">GCM10009107_02550</name>
</gene>
<organism evidence="2 3">
    <name type="scientific">Ideonella azotifigens</name>
    <dbReference type="NCBI Taxonomy" id="513160"/>
    <lineage>
        <taxon>Bacteria</taxon>
        <taxon>Pseudomonadati</taxon>
        <taxon>Pseudomonadota</taxon>
        <taxon>Betaproteobacteria</taxon>
        <taxon>Burkholderiales</taxon>
        <taxon>Sphaerotilaceae</taxon>
        <taxon>Ideonella</taxon>
    </lineage>
</organism>
<evidence type="ECO:0000256" key="1">
    <source>
        <dbReference type="SAM" id="SignalP"/>
    </source>
</evidence>
<sequence length="233" mass="25083">MPSKLSTSRLLAALATLLPALALPLASQAADEGLRVATFSKNSSGWTGPGGIGGASFINKKSGNEAPSLQTKFEDFGITFSEQKASWTGDLKTGKAFEIGLDVNVHDIVFFHDSVTRDLAVEIRDYDNPPEGYPYTSVWYIVGTLSPANKGWQHYSVTVADPAATTLPQGWGGYGAEDPVTYEPKLPPGRTFANVIAGADEIVFTTLIPGWVYGFTYFNVGVDNLFIRQITPQ</sequence>
<keyword evidence="3" id="KW-1185">Reference proteome</keyword>
<proteinExistence type="predicted"/>
<keyword evidence="1" id="KW-0732">Signal</keyword>
<name>A0ABP3UU31_9BURK</name>
<evidence type="ECO:0008006" key="4">
    <source>
        <dbReference type="Google" id="ProtNLM"/>
    </source>
</evidence>
<dbReference type="EMBL" id="BAAAEW010000003">
    <property type="protein sequence ID" value="GAA0740689.1"/>
    <property type="molecule type" value="Genomic_DNA"/>
</dbReference>
<evidence type="ECO:0000313" key="2">
    <source>
        <dbReference type="EMBL" id="GAA0740689.1"/>
    </source>
</evidence>
<dbReference type="RefSeq" id="WP_141291842.1">
    <property type="nucleotide sequence ID" value="NZ_BAAAEW010000003.1"/>
</dbReference>
<evidence type="ECO:0000313" key="3">
    <source>
        <dbReference type="Proteomes" id="UP001500279"/>
    </source>
</evidence>
<accession>A0ABP3UU31</accession>
<reference evidence="3" key="1">
    <citation type="journal article" date="2019" name="Int. J. Syst. Evol. Microbiol.">
        <title>The Global Catalogue of Microorganisms (GCM) 10K type strain sequencing project: providing services to taxonomists for standard genome sequencing and annotation.</title>
        <authorList>
            <consortium name="The Broad Institute Genomics Platform"/>
            <consortium name="The Broad Institute Genome Sequencing Center for Infectious Disease"/>
            <person name="Wu L."/>
            <person name="Ma J."/>
        </authorList>
    </citation>
    <scope>NUCLEOTIDE SEQUENCE [LARGE SCALE GENOMIC DNA]</scope>
    <source>
        <strain evidence="3">JCM 15503</strain>
    </source>
</reference>
<feature type="chain" id="PRO_5045510166" description="PEP-CTERM sorting domain-containing protein" evidence="1">
    <location>
        <begin position="30"/>
        <end position="233"/>
    </location>
</feature>
<protein>
    <recommendedName>
        <fullName evidence="4">PEP-CTERM sorting domain-containing protein</fullName>
    </recommendedName>
</protein>